<dbReference type="OrthoDB" id="10474661at2759"/>
<protein>
    <submittedName>
        <fullName evidence="1">Uncharacterized protein</fullName>
    </submittedName>
</protein>
<dbReference type="Proteomes" id="UP000663671">
    <property type="component" value="Chromosome 2"/>
</dbReference>
<name>A0A8A1LXR9_AJECA</name>
<evidence type="ECO:0000313" key="1">
    <source>
        <dbReference type="EMBL" id="QSS58966.1"/>
    </source>
</evidence>
<gene>
    <name evidence="1" type="ORF">I7I51_08396</name>
</gene>
<reference evidence="1" key="1">
    <citation type="submission" date="2021-01" db="EMBL/GenBank/DDBJ databases">
        <title>Chromosome-level genome assembly of a human fungal pathogen reveals clustering of transcriptionally co-regulated genes.</title>
        <authorList>
            <person name="Voorhies M."/>
            <person name="Cohen S."/>
            <person name="Shea T.P."/>
            <person name="Petrus S."/>
            <person name="Munoz J.F."/>
            <person name="Poplawski S."/>
            <person name="Goldman W.E."/>
            <person name="Michael T."/>
            <person name="Cuomo C.A."/>
            <person name="Sil A."/>
            <person name="Beyhan S."/>
        </authorList>
    </citation>
    <scope>NUCLEOTIDE SEQUENCE</scope>
    <source>
        <strain evidence="1">WU24</strain>
    </source>
</reference>
<dbReference type="AlphaFoldDB" id="A0A8A1LXR9"/>
<sequence length="71" mass="7679">MVTSLQVDATRLRPMPSLSSTVRVWSPTPRNHLLVPHLNLSSSPAHLFTVSLSGSPLRLSVVFLSALSFPA</sequence>
<accession>A0A8A1LXR9</accession>
<proteinExistence type="predicted"/>
<organism evidence="1 2">
    <name type="scientific">Ajellomyces capsulatus</name>
    <name type="common">Darling's disease fungus</name>
    <name type="synonym">Histoplasma capsulatum</name>
    <dbReference type="NCBI Taxonomy" id="5037"/>
    <lineage>
        <taxon>Eukaryota</taxon>
        <taxon>Fungi</taxon>
        <taxon>Dikarya</taxon>
        <taxon>Ascomycota</taxon>
        <taxon>Pezizomycotina</taxon>
        <taxon>Eurotiomycetes</taxon>
        <taxon>Eurotiomycetidae</taxon>
        <taxon>Onygenales</taxon>
        <taxon>Ajellomycetaceae</taxon>
        <taxon>Histoplasma</taxon>
    </lineage>
</organism>
<dbReference type="VEuPathDB" id="FungiDB:I7I51_08396"/>
<evidence type="ECO:0000313" key="2">
    <source>
        <dbReference type="Proteomes" id="UP000663671"/>
    </source>
</evidence>
<dbReference type="EMBL" id="CP069109">
    <property type="protein sequence ID" value="QSS58966.1"/>
    <property type="molecule type" value="Genomic_DNA"/>
</dbReference>